<reference evidence="4" key="1">
    <citation type="journal article" date="2021" name="PeerJ">
        <title>Extensive microbial diversity within the chicken gut microbiome revealed by metagenomics and culture.</title>
        <authorList>
            <person name="Gilroy R."/>
            <person name="Ravi A."/>
            <person name="Getino M."/>
            <person name="Pursley I."/>
            <person name="Horton D.L."/>
            <person name="Alikhan N.F."/>
            <person name="Baker D."/>
            <person name="Gharbi K."/>
            <person name="Hall N."/>
            <person name="Watson M."/>
            <person name="Adriaenssens E.M."/>
            <person name="Foster-Nyarko E."/>
            <person name="Jarju S."/>
            <person name="Secka A."/>
            <person name="Antonio M."/>
            <person name="Oren A."/>
            <person name="Chaudhuri R.R."/>
            <person name="La Ragione R."/>
            <person name="Hildebrand F."/>
            <person name="Pallen M.J."/>
        </authorList>
    </citation>
    <scope>NUCLEOTIDE SEQUENCE</scope>
    <source>
        <strain evidence="4">ChiHjej13B12-4958</strain>
    </source>
</reference>
<evidence type="ECO:0000313" key="4">
    <source>
        <dbReference type="EMBL" id="HJC86131.1"/>
    </source>
</evidence>
<dbReference type="GO" id="GO:0016491">
    <property type="term" value="F:oxidoreductase activity"/>
    <property type="evidence" value="ECO:0007669"/>
    <property type="project" value="UniProtKB-KW"/>
</dbReference>
<evidence type="ECO:0000256" key="1">
    <source>
        <dbReference type="ARBA" id="ARBA00023002"/>
    </source>
</evidence>
<dbReference type="SUPFAM" id="SSF51735">
    <property type="entry name" value="NAD(P)-binding Rossmann-fold domains"/>
    <property type="match status" value="1"/>
</dbReference>
<dbReference type="Proteomes" id="UP000823858">
    <property type="component" value="Unassembled WGS sequence"/>
</dbReference>
<dbReference type="EMBL" id="DWVP01000024">
    <property type="protein sequence ID" value="HJC86131.1"/>
    <property type="molecule type" value="Genomic_DNA"/>
</dbReference>
<name>A0A9D2QEI8_9CORY</name>
<dbReference type="Gene3D" id="3.40.50.720">
    <property type="entry name" value="NAD(P)-binding Rossmann-like Domain"/>
    <property type="match status" value="2"/>
</dbReference>
<dbReference type="InterPro" id="IPR036291">
    <property type="entry name" value="NAD(P)-bd_dom_sf"/>
</dbReference>
<dbReference type="InterPro" id="IPR006140">
    <property type="entry name" value="D-isomer_DH_NAD-bd"/>
</dbReference>
<evidence type="ECO:0000259" key="3">
    <source>
        <dbReference type="Pfam" id="PF02826"/>
    </source>
</evidence>
<dbReference type="PANTHER" id="PTHR43333:SF1">
    <property type="entry name" value="D-ISOMER SPECIFIC 2-HYDROXYACID DEHYDROGENASE NAD-BINDING DOMAIN-CONTAINING PROTEIN"/>
    <property type="match status" value="1"/>
</dbReference>
<evidence type="ECO:0000256" key="2">
    <source>
        <dbReference type="ARBA" id="ARBA00023027"/>
    </source>
</evidence>
<organism evidence="4 5">
    <name type="scientific">Candidatus Corynebacterium faecigallinarum</name>
    <dbReference type="NCBI Taxonomy" id="2838528"/>
    <lineage>
        <taxon>Bacteria</taxon>
        <taxon>Bacillati</taxon>
        <taxon>Actinomycetota</taxon>
        <taxon>Actinomycetes</taxon>
        <taxon>Mycobacteriales</taxon>
        <taxon>Corynebacteriaceae</taxon>
        <taxon>Corynebacterium</taxon>
    </lineage>
</organism>
<protein>
    <submittedName>
        <fullName evidence="4">D-isomer specific 2-hydroxyacid dehydrogenase family protein</fullName>
    </submittedName>
</protein>
<keyword evidence="2" id="KW-0520">NAD</keyword>
<dbReference type="PANTHER" id="PTHR43333">
    <property type="entry name" value="2-HACID_DH_C DOMAIN-CONTAINING PROTEIN"/>
    <property type="match status" value="1"/>
</dbReference>
<comment type="caution">
    <text evidence="4">The sequence shown here is derived from an EMBL/GenBank/DDBJ whole genome shotgun (WGS) entry which is preliminary data.</text>
</comment>
<accession>A0A9D2QEI8</accession>
<feature type="domain" description="D-isomer specific 2-hydroxyacid dehydrogenase NAD-binding" evidence="3">
    <location>
        <begin position="107"/>
        <end position="280"/>
    </location>
</feature>
<keyword evidence="1" id="KW-0560">Oxidoreductase</keyword>
<dbReference type="CDD" id="cd12159">
    <property type="entry name" value="2-Hacid_dh_2"/>
    <property type="match status" value="1"/>
</dbReference>
<dbReference type="AlphaFoldDB" id="A0A9D2QEI8"/>
<proteinExistence type="predicted"/>
<reference evidence="4" key="2">
    <citation type="submission" date="2021-04" db="EMBL/GenBank/DDBJ databases">
        <authorList>
            <person name="Gilroy R."/>
        </authorList>
    </citation>
    <scope>NUCLEOTIDE SEQUENCE</scope>
    <source>
        <strain evidence="4">ChiHjej13B12-4958</strain>
    </source>
</reference>
<dbReference type="GO" id="GO:0051287">
    <property type="term" value="F:NAD binding"/>
    <property type="evidence" value="ECO:0007669"/>
    <property type="project" value="InterPro"/>
</dbReference>
<sequence length="317" mass="33604">MNTTDSSASANVYFAGHPLPQTQAALQDAGAAIVENLDEADAVIAHGVSPEKFPELPERVRWVQLCQAGIEAYLDAGIVTAGASGTRRWTNAAGMYGRQVAESAMGLLLSVTHLHKRIAQAASWSIWEEIDEQTRWLAGSTVAVVGAGGIGHHLSAMLAPFGAEVLAVNRSGRPVEGARETVTVDRLEDVLAVADHVIIALPLTDDTRGLFDTKLLASCRPGVTIVNVARGPVIVTDDLVAALESGQVGGAGLDVTDPEPLPDGHPLWAMDNVTITTHSANTRASMDRQIAEPVTENYRAFVAGERMPTEFEPSRGY</sequence>
<gene>
    <name evidence="4" type="ORF">H9751_11465</name>
</gene>
<evidence type="ECO:0000313" key="5">
    <source>
        <dbReference type="Proteomes" id="UP000823858"/>
    </source>
</evidence>
<dbReference type="Pfam" id="PF02826">
    <property type="entry name" value="2-Hacid_dh_C"/>
    <property type="match status" value="1"/>
</dbReference>